<dbReference type="Proteomes" id="UP000251692">
    <property type="component" value="Unassembled WGS sequence"/>
</dbReference>
<name>A0A364RF28_9BACT</name>
<evidence type="ECO:0000256" key="3">
    <source>
        <dbReference type="ARBA" id="ARBA00023136"/>
    </source>
</evidence>
<reference evidence="5 6" key="1">
    <citation type="submission" date="2018-06" db="EMBL/GenBank/DDBJ databases">
        <authorList>
            <person name="Liu Z.-W."/>
        </authorList>
    </citation>
    <scope>NUCLEOTIDE SEQUENCE [LARGE SCALE GENOMIC DNA]</scope>
    <source>
        <strain evidence="5 6">2b14</strain>
    </source>
</reference>
<comment type="subcellular location">
    <subcellularLocation>
        <location evidence="1">Cell membrane</location>
    </subcellularLocation>
</comment>
<dbReference type="OrthoDB" id="5292493at2"/>
<dbReference type="InterPro" id="IPR009722">
    <property type="entry name" value="YjiK/CarP"/>
</dbReference>
<dbReference type="AlphaFoldDB" id="A0A364RF28"/>
<comment type="caution">
    <text evidence="5">The sequence shown here is derived from an EMBL/GenBank/DDBJ whole genome shotgun (WGS) entry which is preliminary data.</text>
</comment>
<sequence>MKKRLITSYTLGLLSAGILLLGTSESEAKSSTGELTKPTAQWTLPAELREVSGIAWLGNNLMACVQDEEGVIFIYDLEKKAIKEKISFAGPGDYEGIVVNGNTAYILRSDGAILEVEDYMNQKKVSVHATVLASTQNTEGLAFDKKNYRLLIACKGYDEALGDTKGIYAFSLDNKTMQEKPVISIPLAQQQLTATEKKKKSKYDVLQPSSLEVHPKTGELYLLDAVNNKLLILDEQGKIGKATSLDKSIFKQAEGLSFGDDGALYIASEGGKKGNGVLVKYDQGLK</sequence>
<keyword evidence="3" id="KW-0472">Membrane</keyword>
<keyword evidence="4" id="KW-0732">Signal</keyword>
<protein>
    <submittedName>
        <fullName evidence="5">Uncharacterized protein</fullName>
    </submittedName>
</protein>
<organism evidence="5 6">
    <name type="scientific">Pontibacter arcticus</name>
    <dbReference type="NCBI Taxonomy" id="2080288"/>
    <lineage>
        <taxon>Bacteria</taxon>
        <taxon>Pseudomonadati</taxon>
        <taxon>Bacteroidota</taxon>
        <taxon>Cytophagia</taxon>
        <taxon>Cytophagales</taxon>
        <taxon>Hymenobacteraceae</taxon>
        <taxon>Pontibacter</taxon>
    </lineage>
</organism>
<keyword evidence="2" id="KW-1003">Cell membrane</keyword>
<dbReference type="EMBL" id="QMDV01000002">
    <property type="protein sequence ID" value="RAU82911.1"/>
    <property type="molecule type" value="Genomic_DNA"/>
</dbReference>
<dbReference type="GO" id="GO:0005886">
    <property type="term" value="C:plasma membrane"/>
    <property type="evidence" value="ECO:0007669"/>
    <property type="project" value="UniProtKB-SubCell"/>
</dbReference>
<accession>A0A364RF28</accession>
<feature type="chain" id="PRO_5016941543" evidence="4">
    <location>
        <begin position="29"/>
        <end position="286"/>
    </location>
</feature>
<feature type="signal peptide" evidence="4">
    <location>
        <begin position="1"/>
        <end position="28"/>
    </location>
</feature>
<reference evidence="5 6" key="2">
    <citation type="submission" date="2018-07" db="EMBL/GenBank/DDBJ databases">
        <title>Pontibacter sp. 2b14 genomic sequence and assembly.</title>
        <authorList>
            <person name="Du Z.-J."/>
        </authorList>
    </citation>
    <scope>NUCLEOTIDE SEQUENCE [LARGE SCALE GENOMIC DNA]</scope>
    <source>
        <strain evidence="5 6">2b14</strain>
    </source>
</reference>
<keyword evidence="6" id="KW-1185">Reference proteome</keyword>
<dbReference type="RefSeq" id="WP_112305060.1">
    <property type="nucleotide sequence ID" value="NZ_QMDV01000002.1"/>
</dbReference>
<evidence type="ECO:0000256" key="4">
    <source>
        <dbReference type="SAM" id="SignalP"/>
    </source>
</evidence>
<evidence type="ECO:0000313" key="5">
    <source>
        <dbReference type="EMBL" id="RAU82911.1"/>
    </source>
</evidence>
<proteinExistence type="predicted"/>
<dbReference type="SUPFAM" id="SSF63825">
    <property type="entry name" value="YWTD domain"/>
    <property type="match status" value="1"/>
</dbReference>
<dbReference type="Pfam" id="PF06977">
    <property type="entry name" value="SdiA-regulated"/>
    <property type="match status" value="1"/>
</dbReference>
<evidence type="ECO:0000256" key="2">
    <source>
        <dbReference type="ARBA" id="ARBA00022475"/>
    </source>
</evidence>
<evidence type="ECO:0000313" key="6">
    <source>
        <dbReference type="Proteomes" id="UP000251692"/>
    </source>
</evidence>
<evidence type="ECO:0000256" key="1">
    <source>
        <dbReference type="ARBA" id="ARBA00004236"/>
    </source>
</evidence>
<gene>
    <name evidence="5" type="ORF">DP923_06595</name>
</gene>